<keyword evidence="1" id="KW-0812">Transmembrane</keyword>
<dbReference type="AlphaFoldDB" id="A0A9E6RHH6"/>
<gene>
    <name evidence="2" type="ORF">K6K41_06005</name>
</gene>
<evidence type="ECO:0000313" key="2">
    <source>
        <dbReference type="EMBL" id="QZO01117.1"/>
    </source>
</evidence>
<feature type="transmembrane region" description="Helical" evidence="1">
    <location>
        <begin position="151"/>
        <end position="170"/>
    </location>
</feature>
<proteinExistence type="predicted"/>
<dbReference type="EMBL" id="CP081869">
    <property type="protein sequence ID" value="QZO01117.1"/>
    <property type="molecule type" value="Genomic_DNA"/>
</dbReference>
<keyword evidence="1" id="KW-0472">Membrane</keyword>
<feature type="transmembrane region" description="Helical" evidence="1">
    <location>
        <begin position="125"/>
        <end position="145"/>
    </location>
</feature>
<organism evidence="2 3">
    <name type="scientific">Chenggangzhangella methanolivorans</name>
    <dbReference type="NCBI Taxonomy" id="1437009"/>
    <lineage>
        <taxon>Bacteria</taxon>
        <taxon>Pseudomonadati</taxon>
        <taxon>Pseudomonadota</taxon>
        <taxon>Alphaproteobacteria</taxon>
        <taxon>Hyphomicrobiales</taxon>
        <taxon>Methylopilaceae</taxon>
        <taxon>Chenggangzhangella</taxon>
    </lineage>
</organism>
<dbReference type="PANTHER" id="PTHR41795:SF1">
    <property type="entry name" value="EXOPOLYSACCHARIDE SYNTHESIS PROTEIN"/>
    <property type="match status" value="1"/>
</dbReference>
<evidence type="ECO:0000313" key="3">
    <source>
        <dbReference type="Proteomes" id="UP000825701"/>
    </source>
</evidence>
<evidence type="ECO:0000256" key="1">
    <source>
        <dbReference type="SAM" id="Phobius"/>
    </source>
</evidence>
<feature type="transmembrane region" description="Helical" evidence="1">
    <location>
        <begin position="177"/>
        <end position="197"/>
    </location>
</feature>
<dbReference type="KEGG" id="cmet:K6K41_06005"/>
<keyword evidence="3" id="KW-1185">Reference proteome</keyword>
<name>A0A9E6RHH6_9HYPH</name>
<dbReference type="Pfam" id="PF06055">
    <property type="entry name" value="ExoD"/>
    <property type="match status" value="1"/>
</dbReference>
<dbReference type="PIRSF" id="PIRSF033239">
    <property type="entry name" value="ExoD"/>
    <property type="match status" value="1"/>
</dbReference>
<dbReference type="InterPro" id="IPR010331">
    <property type="entry name" value="ExoD"/>
</dbReference>
<sequence length="200" mass="20745">MIQVPDAPSKVADILDRLDDAADDGSSVSLGAIVDAFGARGYGPFLIAPALLVLTPLGAIPAVPSLLAALIALFSIQMTLGRDQMWLPERVKKWSVSREKVDASTDKLRPIADRLDRLFHGRLEWLTEGPAVRIAATACALLALTVPPLELLPFASAAPMAAIAAFGLALTVKDGALMLVAIGLMIAAVAVGLGFAATPG</sequence>
<accession>A0A9E6RHH6</accession>
<keyword evidence="1" id="KW-1133">Transmembrane helix</keyword>
<protein>
    <submittedName>
        <fullName evidence="2">Exopolysaccharide biosynthesis protein</fullName>
    </submittedName>
</protein>
<reference evidence="2" key="1">
    <citation type="submission" date="2021-08" db="EMBL/GenBank/DDBJ databases">
        <authorList>
            <person name="Zhang H."/>
            <person name="Xu M."/>
            <person name="Yu Z."/>
            <person name="Yang L."/>
            <person name="Cai Y."/>
        </authorList>
    </citation>
    <scope>NUCLEOTIDE SEQUENCE</scope>
    <source>
        <strain evidence="2">CHL1</strain>
    </source>
</reference>
<dbReference type="PANTHER" id="PTHR41795">
    <property type="entry name" value="EXOPOLYSACCHARIDE SYNTHESIS PROTEIN"/>
    <property type="match status" value="1"/>
</dbReference>
<feature type="transmembrane region" description="Helical" evidence="1">
    <location>
        <begin position="46"/>
        <end position="76"/>
    </location>
</feature>
<dbReference type="Proteomes" id="UP000825701">
    <property type="component" value="Chromosome"/>
</dbReference>